<evidence type="ECO:0000313" key="3">
    <source>
        <dbReference type="Proteomes" id="UP000435243"/>
    </source>
</evidence>
<evidence type="ECO:0000256" key="1">
    <source>
        <dbReference type="SAM" id="MobiDB-lite"/>
    </source>
</evidence>
<keyword evidence="3" id="KW-1185">Reference proteome</keyword>
<feature type="compositionally biased region" description="Basic and acidic residues" evidence="1">
    <location>
        <begin position="57"/>
        <end position="70"/>
    </location>
</feature>
<dbReference type="OrthoDB" id="7433225at2"/>
<proteinExistence type="predicted"/>
<reference evidence="2 3" key="1">
    <citation type="submission" date="2019-12" db="EMBL/GenBank/DDBJ databases">
        <title>Genomic-based taxomic classification of the family Erythrobacteraceae.</title>
        <authorList>
            <person name="Xu L."/>
        </authorList>
    </citation>
    <scope>NUCLEOTIDE SEQUENCE [LARGE SCALE GENOMIC DNA]</scope>
    <source>
        <strain evidence="2 3">JCM 16339</strain>
    </source>
</reference>
<feature type="compositionally biased region" description="Pro residues" evidence="1">
    <location>
        <begin position="116"/>
        <end position="127"/>
    </location>
</feature>
<sequence length="127" mass="13432">MKAQGKGWRKMPWGLLIVAALMLRVLVPQGYMLEQDGSGGIQVSLCNADGTWVIPMKDGHPGDDGQDEGRQACAFAGHSSPATPPDDAVSLPLPQLALAPYDAVRERALSPTSPRILPPARAPPTLV</sequence>
<organism evidence="2 3">
    <name type="scientific">Alteraurantiacibacter aestuarii</name>
    <dbReference type="NCBI Taxonomy" id="650004"/>
    <lineage>
        <taxon>Bacteria</taxon>
        <taxon>Pseudomonadati</taxon>
        <taxon>Pseudomonadota</taxon>
        <taxon>Alphaproteobacteria</taxon>
        <taxon>Sphingomonadales</taxon>
        <taxon>Erythrobacteraceae</taxon>
        <taxon>Alteraurantiacibacter</taxon>
    </lineage>
</organism>
<evidence type="ECO:0000313" key="2">
    <source>
        <dbReference type="EMBL" id="MXO87636.1"/>
    </source>
</evidence>
<dbReference type="Proteomes" id="UP000435243">
    <property type="component" value="Unassembled WGS sequence"/>
</dbReference>
<dbReference type="EMBL" id="WTYY01000002">
    <property type="protein sequence ID" value="MXO87636.1"/>
    <property type="molecule type" value="Genomic_DNA"/>
</dbReference>
<protein>
    <submittedName>
        <fullName evidence="2">DUF2946 domain-containing protein</fullName>
    </submittedName>
</protein>
<dbReference type="InterPro" id="IPR021333">
    <property type="entry name" value="DUF2946"/>
</dbReference>
<gene>
    <name evidence="2" type="ORF">GRI32_02675</name>
</gene>
<feature type="region of interest" description="Disordered" evidence="1">
    <location>
        <begin position="56"/>
        <end position="91"/>
    </location>
</feature>
<name>A0A844ZKH1_9SPHN</name>
<dbReference type="AlphaFoldDB" id="A0A844ZKH1"/>
<dbReference type="Pfam" id="PF11162">
    <property type="entry name" value="DUF2946"/>
    <property type="match status" value="1"/>
</dbReference>
<feature type="region of interest" description="Disordered" evidence="1">
    <location>
        <begin position="108"/>
        <end position="127"/>
    </location>
</feature>
<comment type="caution">
    <text evidence="2">The sequence shown here is derived from an EMBL/GenBank/DDBJ whole genome shotgun (WGS) entry which is preliminary data.</text>
</comment>
<accession>A0A844ZKH1</accession>
<dbReference type="RefSeq" id="WP_160589606.1">
    <property type="nucleotide sequence ID" value="NZ_BAAAFP010000002.1"/>
</dbReference>